<proteinExistence type="predicted"/>
<dbReference type="Gene3D" id="3.90.550.10">
    <property type="entry name" value="Spore Coat Polysaccharide Biosynthesis Protein SpsA, Chain A"/>
    <property type="match status" value="1"/>
</dbReference>
<protein>
    <recommendedName>
        <fullName evidence="2">Nucleotide-diphospho-sugar transferase domain-containing protein</fullName>
    </recommendedName>
</protein>
<dbReference type="SUPFAM" id="SSF53448">
    <property type="entry name" value="Nucleotide-diphospho-sugar transferases"/>
    <property type="match status" value="1"/>
</dbReference>
<gene>
    <name evidence="1" type="ORF">LCGC14_1628440</name>
</gene>
<sequence length="296" mass="33983">MTQPDLTFVYIVEPPDYQIMACTLLASIRSHFDAARVAAIGYCPAHRMDELHPAVLKAHRMMGAEIRPMVTEGMWDTPYPHGNKILACRAPRSEAATVFLDTDMVCCAPLDLVRELRPGAVSVIPEGTPTWGKNNDRWDRAYAHFGLPLPTARVRLTRKRRREFYPYFNAGFIGFDTECPADFAEEWYRTAHDLDWNCKVALKRPWLDQITLPIAMARAGIDYHVLPDTLNFSVSDRAHEPDKSPRLIHYHSFRYAREWPQVRAEMDRLAQIFPAPLMARLRGEFQQFWTPAPDAA</sequence>
<dbReference type="InterPro" id="IPR029044">
    <property type="entry name" value="Nucleotide-diphossugar_trans"/>
</dbReference>
<organism evidence="1">
    <name type="scientific">marine sediment metagenome</name>
    <dbReference type="NCBI Taxonomy" id="412755"/>
    <lineage>
        <taxon>unclassified sequences</taxon>
        <taxon>metagenomes</taxon>
        <taxon>ecological metagenomes</taxon>
    </lineage>
</organism>
<reference evidence="1" key="1">
    <citation type="journal article" date="2015" name="Nature">
        <title>Complex archaea that bridge the gap between prokaryotes and eukaryotes.</title>
        <authorList>
            <person name="Spang A."/>
            <person name="Saw J.H."/>
            <person name="Jorgensen S.L."/>
            <person name="Zaremba-Niedzwiedzka K."/>
            <person name="Martijn J."/>
            <person name="Lind A.E."/>
            <person name="van Eijk R."/>
            <person name="Schleper C."/>
            <person name="Guy L."/>
            <person name="Ettema T.J."/>
        </authorList>
    </citation>
    <scope>NUCLEOTIDE SEQUENCE</scope>
</reference>
<evidence type="ECO:0008006" key="2">
    <source>
        <dbReference type="Google" id="ProtNLM"/>
    </source>
</evidence>
<dbReference type="AlphaFoldDB" id="A0A0F9I3D2"/>
<evidence type="ECO:0000313" key="1">
    <source>
        <dbReference type="EMBL" id="KKM22131.1"/>
    </source>
</evidence>
<name>A0A0F9I3D2_9ZZZZ</name>
<accession>A0A0F9I3D2</accession>
<comment type="caution">
    <text evidence="1">The sequence shown here is derived from an EMBL/GenBank/DDBJ whole genome shotgun (WGS) entry which is preliminary data.</text>
</comment>
<dbReference type="EMBL" id="LAZR01013400">
    <property type="protein sequence ID" value="KKM22131.1"/>
    <property type="molecule type" value="Genomic_DNA"/>
</dbReference>